<dbReference type="InterPro" id="IPR036995">
    <property type="entry name" value="MPG_sf"/>
</dbReference>
<dbReference type="PANTHER" id="PTHR10429:SF0">
    <property type="entry name" value="DNA-3-METHYLADENINE GLYCOSYLASE"/>
    <property type="match status" value="1"/>
</dbReference>
<keyword evidence="3 5" id="KW-0378">Hydrolase</keyword>
<accession>A0A975G745</accession>
<evidence type="ECO:0000256" key="4">
    <source>
        <dbReference type="ARBA" id="ARBA00023204"/>
    </source>
</evidence>
<proteinExistence type="inferred from homology"/>
<dbReference type="Proteomes" id="UP000676169">
    <property type="component" value="Chromosome"/>
</dbReference>
<dbReference type="EC" id="3.2.2.-" evidence="5"/>
<comment type="similarity">
    <text evidence="1 5">Belongs to the DNA glycosylase MPG family.</text>
</comment>
<dbReference type="CDD" id="cd00540">
    <property type="entry name" value="AAG"/>
    <property type="match status" value="1"/>
</dbReference>
<keyword evidence="2 5" id="KW-0227">DNA damage</keyword>
<sequence length="187" mass="20643">MEKIDAGFFTRHPVDCARDLIGCTFHWYGCVGRIVETEAYAAEGDPACHTFFRPGARRFVASHEAGDAYVYLNYGVHWLFNILARGGGMDGFVLFRALEPVGGLEGMRKRRPGVKDRELCSGPGKLTKALGIDGSHHATTFLDDPECSIFRGPVKHRVEGPRIGISAAIDLPWRFGDPNSTSLSRKF</sequence>
<reference evidence="6" key="1">
    <citation type="submission" date="2021-04" db="EMBL/GenBank/DDBJ databases">
        <title>Luteolibacter sp. 32A isolated from the skin of an Anderson's salamander (Ambystoma andersonii).</title>
        <authorList>
            <person name="Spergser J."/>
            <person name="Busse H.-J."/>
        </authorList>
    </citation>
    <scope>NUCLEOTIDE SEQUENCE</scope>
    <source>
        <strain evidence="6">32A</strain>
    </source>
</reference>
<dbReference type="SUPFAM" id="SSF50486">
    <property type="entry name" value="FMT C-terminal domain-like"/>
    <property type="match status" value="1"/>
</dbReference>
<evidence type="ECO:0000256" key="5">
    <source>
        <dbReference type="HAMAP-Rule" id="MF_00527"/>
    </source>
</evidence>
<dbReference type="RefSeq" id="WP_211630277.1">
    <property type="nucleotide sequence ID" value="NZ_CP073100.1"/>
</dbReference>
<protein>
    <recommendedName>
        <fullName evidence="5">Putative 3-methyladenine DNA glycosylase</fullName>
        <ecNumber evidence="5">3.2.2.-</ecNumber>
    </recommendedName>
</protein>
<keyword evidence="4 5" id="KW-0234">DNA repair</keyword>
<dbReference type="AlphaFoldDB" id="A0A975G745"/>
<evidence type="ECO:0000256" key="3">
    <source>
        <dbReference type="ARBA" id="ARBA00022801"/>
    </source>
</evidence>
<evidence type="ECO:0000313" key="6">
    <source>
        <dbReference type="EMBL" id="QUE50178.1"/>
    </source>
</evidence>
<evidence type="ECO:0000313" key="7">
    <source>
        <dbReference type="Proteomes" id="UP000676169"/>
    </source>
</evidence>
<gene>
    <name evidence="6" type="ORF">KBB96_15040</name>
</gene>
<keyword evidence="7" id="KW-1185">Reference proteome</keyword>
<dbReference type="EMBL" id="CP073100">
    <property type="protein sequence ID" value="QUE50178.1"/>
    <property type="molecule type" value="Genomic_DNA"/>
</dbReference>
<dbReference type="InterPro" id="IPR011034">
    <property type="entry name" value="Formyl_transferase-like_C_sf"/>
</dbReference>
<name>A0A975G745_9BACT</name>
<organism evidence="6 7">
    <name type="scientific">Luteolibacter ambystomatis</name>
    <dbReference type="NCBI Taxonomy" id="2824561"/>
    <lineage>
        <taxon>Bacteria</taxon>
        <taxon>Pseudomonadati</taxon>
        <taxon>Verrucomicrobiota</taxon>
        <taxon>Verrucomicrobiia</taxon>
        <taxon>Verrucomicrobiales</taxon>
        <taxon>Verrucomicrobiaceae</taxon>
        <taxon>Luteolibacter</taxon>
    </lineage>
</organism>
<dbReference type="GO" id="GO:0003905">
    <property type="term" value="F:alkylbase DNA N-glycosylase activity"/>
    <property type="evidence" value="ECO:0007669"/>
    <property type="project" value="InterPro"/>
</dbReference>
<dbReference type="PANTHER" id="PTHR10429">
    <property type="entry name" value="DNA-3-METHYLADENINE GLYCOSYLASE"/>
    <property type="match status" value="1"/>
</dbReference>
<dbReference type="KEGG" id="lamb:KBB96_15040"/>
<dbReference type="HAMAP" id="MF_00527">
    <property type="entry name" value="3MGH"/>
    <property type="match status" value="1"/>
</dbReference>
<dbReference type="GO" id="GO:0006284">
    <property type="term" value="P:base-excision repair"/>
    <property type="evidence" value="ECO:0007669"/>
    <property type="project" value="InterPro"/>
</dbReference>
<dbReference type="NCBIfam" id="TIGR00567">
    <property type="entry name" value="3mg"/>
    <property type="match status" value="1"/>
</dbReference>
<evidence type="ECO:0000256" key="2">
    <source>
        <dbReference type="ARBA" id="ARBA00022763"/>
    </source>
</evidence>
<dbReference type="Gene3D" id="3.10.300.10">
    <property type="entry name" value="Methylpurine-DNA glycosylase (MPG)"/>
    <property type="match status" value="1"/>
</dbReference>
<dbReference type="InterPro" id="IPR003180">
    <property type="entry name" value="MPG"/>
</dbReference>
<evidence type="ECO:0000256" key="1">
    <source>
        <dbReference type="ARBA" id="ARBA00009232"/>
    </source>
</evidence>
<dbReference type="GO" id="GO:0003677">
    <property type="term" value="F:DNA binding"/>
    <property type="evidence" value="ECO:0007669"/>
    <property type="project" value="InterPro"/>
</dbReference>
<dbReference type="Pfam" id="PF02245">
    <property type="entry name" value="Pur_DNA_glyco"/>
    <property type="match status" value="1"/>
</dbReference>